<gene>
    <name evidence="1" type="ORF">ISN44_Un112g000060</name>
</gene>
<sequence>MELQAASKHLLFSSSLPCAQLVWLSANLSRLQRCDRVLGRVMVLVVSDDTRPGGRVIWWSERSSVVTWYGEVILDQGGVEYGDGCTRPGGRVCPLIPTLFFHFARQQLQIKNAIYRPIRLLEPCPEDLISCHQELSARNSELSNHQTQFFVDMQTSKSTIREVYERKRLATEEKRAAEEKHLAVEKIAAESANVRPNATRDWEGAPKAAVPAASEHAEAGDTGLILTDPPVEAARQAIIVLLTNDKASRTRPQLAKDEARAKEAEQARDAAISEVAIKREAFVNKENAIKMAKRNLKMDSEVVRCRRLFAEARGLRESEVARATQTARRETSEAFTARLKMAEEKMSLFEDANNQFMYLSQAWANAQLIKALEDGGSLATEKKQVEDSPKDFANAEVNLVRLTSKLKEVLKAPAPELAPLSPKGHRSVETLANEVGVTDQIGSYLPAAGTLPTEQHE</sequence>
<organism evidence="1 2">
    <name type="scientific">Arabidopsis suecica</name>
    <name type="common">Swedish thale-cress</name>
    <name type="synonym">Cardaminopsis suecica</name>
    <dbReference type="NCBI Taxonomy" id="45249"/>
    <lineage>
        <taxon>Eukaryota</taxon>
        <taxon>Viridiplantae</taxon>
        <taxon>Streptophyta</taxon>
        <taxon>Embryophyta</taxon>
        <taxon>Tracheophyta</taxon>
        <taxon>Spermatophyta</taxon>
        <taxon>Magnoliopsida</taxon>
        <taxon>eudicotyledons</taxon>
        <taxon>Gunneridae</taxon>
        <taxon>Pentapetalae</taxon>
        <taxon>rosids</taxon>
        <taxon>malvids</taxon>
        <taxon>Brassicales</taxon>
        <taxon>Brassicaceae</taxon>
        <taxon>Camelineae</taxon>
        <taxon>Arabidopsis</taxon>
    </lineage>
</organism>
<dbReference type="EMBL" id="JAEFBJ010000112">
    <property type="protein sequence ID" value="KAG7529962.1"/>
    <property type="molecule type" value="Genomic_DNA"/>
</dbReference>
<comment type="caution">
    <text evidence="1">The sequence shown here is derived from an EMBL/GenBank/DDBJ whole genome shotgun (WGS) entry which is preliminary data.</text>
</comment>
<keyword evidence="2" id="KW-1185">Reference proteome</keyword>
<evidence type="ECO:0000313" key="2">
    <source>
        <dbReference type="Proteomes" id="UP000694251"/>
    </source>
</evidence>
<accession>A0A8T1XC31</accession>
<name>A0A8T1XC31_ARASU</name>
<reference evidence="1 2" key="1">
    <citation type="submission" date="2020-12" db="EMBL/GenBank/DDBJ databases">
        <title>Concerted genomic and epigenomic changes stabilize Arabidopsis allopolyploids.</title>
        <authorList>
            <person name="Chen Z."/>
        </authorList>
    </citation>
    <scope>NUCLEOTIDE SEQUENCE [LARGE SCALE GENOMIC DNA]</scope>
    <source>
        <strain evidence="1">As9502</strain>
        <tissue evidence="1">Leaf</tissue>
    </source>
</reference>
<dbReference type="AlphaFoldDB" id="A0A8T1XC31"/>
<dbReference type="Proteomes" id="UP000694251">
    <property type="component" value="Unassembled WGS sequence"/>
</dbReference>
<proteinExistence type="predicted"/>
<protein>
    <submittedName>
        <fullName evidence="1">Uncharacterized protein</fullName>
    </submittedName>
</protein>
<evidence type="ECO:0000313" key="1">
    <source>
        <dbReference type="EMBL" id="KAG7529962.1"/>
    </source>
</evidence>